<dbReference type="PROSITE" id="PS51898">
    <property type="entry name" value="TYR_RECOMBINASE"/>
    <property type="match status" value="1"/>
</dbReference>
<comment type="similarity">
    <text evidence="1">Belongs to the 'phage' integrase family.</text>
</comment>
<evidence type="ECO:0000259" key="8">
    <source>
        <dbReference type="PROSITE" id="PS51900"/>
    </source>
</evidence>
<dbReference type="InterPro" id="IPR013762">
    <property type="entry name" value="Integrase-like_cat_sf"/>
</dbReference>
<keyword evidence="10" id="KW-1185">Reference proteome</keyword>
<dbReference type="SUPFAM" id="SSF56349">
    <property type="entry name" value="DNA breaking-rejoining enzymes"/>
    <property type="match status" value="1"/>
</dbReference>
<dbReference type="PANTHER" id="PTHR30629">
    <property type="entry name" value="PROPHAGE INTEGRASE"/>
    <property type="match status" value="1"/>
</dbReference>
<reference evidence="10" key="1">
    <citation type="submission" date="2009-11" db="EMBL/GenBank/DDBJ databases">
        <title>The complete genome of Sulfurospirillum deleyianum DSM 6946.</title>
        <authorList>
            <consortium name="US DOE Joint Genome Institute (JGI-PGF)"/>
            <person name="Lucas S."/>
            <person name="Copeland A."/>
            <person name="Lapidus A."/>
            <person name="Glavina del Rio T."/>
            <person name="Dalin E."/>
            <person name="Tice H."/>
            <person name="Bruce D."/>
            <person name="Goodwin L."/>
            <person name="Pitluck S."/>
            <person name="Kyrpides N."/>
            <person name="Mavromatis K."/>
            <person name="Ivanova N."/>
            <person name="Ovchinnikova G."/>
            <person name="Munk A.C."/>
            <person name="Lu M."/>
            <person name="Brettin T."/>
            <person name="Detter J.C."/>
            <person name="Han C."/>
            <person name="Tapia R."/>
            <person name="Larimer F."/>
            <person name="Land M."/>
            <person name="Hauser L."/>
            <person name="Markowitz V."/>
            <person name="Cheng J.F."/>
            <person name="Hugenholtz P."/>
            <person name="Woyke T."/>
            <person name="Wu D."/>
            <person name="Aumann P."/>
            <person name="Schneider S."/>
            <person name="Lang E."/>
            <person name="Spring S."/>
            <person name="Klenk H.P."/>
            <person name="Eisen J.A."/>
        </authorList>
    </citation>
    <scope>NUCLEOTIDE SEQUENCE [LARGE SCALE GENOMIC DNA]</scope>
    <source>
        <strain evidence="10">ATCC 51133 / DSM 6946 / 5175</strain>
    </source>
</reference>
<dbReference type="PANTHER" id="PTHR30629:SF2">
    <property type="entry name" value="PROPHAGE INTEGRASE INTS-RELATED"/>
    <property type="match status" value="1"/>
</dbReference>
<dbReference type="GO" id="GO:0006310">
    <property type="term" value="P:DNA recombination"/>
    <property type="evidence" value="ECO:0007669"/>
    <property type="project" value="UniProtKB-KW"/>
</dbReference>
<dbReference type="InterPro" id="IPR053876">
    <property type="entry name" value="Phage_int_M"/>
</dbReference>
<dbReference type="HOGENOM" id="CLU_027562_0_0_7"/>
<reference evidence="9 10" key="2">
    <citation type="journal article" date="2010" name="Stand. Genomic Sci.">
        <title>Complete genome sequence of Sulfurospirillum deleyianum type strain (5175).</title>
        <authorList>
            <person name="Sikorski J."/>
            <person name="Lapidus A."/>
            <person name="Copeland A."/>
            <person name="Glavina Del Rio T."/>
            <person name="Nolan M."/>
            <person name="Lucas S."/>
            <person name="Chen F."/>
            <person name="Tice H."/>
            <person name="Cheng J.F."/>
            <person name="Saunders E."/>
            <person name="Bruce D."/>
            <person name="Goodwin L."/>
            <person name="Pitluck S."/>
            <person name="Ovchinnikova G."/>
            <person name="Pati A."/>
            <person name="Ivanova N."/>
            <person name="Mavromatis K."/>
            <person name="Chen A."/>
            <person name="Palaniappan K."/>
            <person name="Chain P."/>
            <person name="Land M."/>
            <person name="Hauser L."/>
            <person name="Chang Y.J."/>
            <person name="Jeffries C.D."/>
            <person name="Brettin T."/>
            <person name="Detter J.C."/>
            <person name="Han C."/>
            <person name="Rohde M."/>
            <person name="Lang E."/>
            <person name="Spring S."/>
            <person name="Goker M."/>
            <person name="Bristow J."/>
            <person name="Eisen J.A."/>
            <person name="Markowitz V."/>
            <person name="Hugenholtz P."/>
            <person name="Kyrpides N.C."/>
            <person name="Klenk H.P."/>
        </authorList>
    </citation>
    <scope>NUCLEOTIDE SEQUENCE [LARGE SCALE GENOMIC DNA]</scope>
    <source>
        <strain evidence="10">ATCC 51133 / DSM 6946 / 5175</strain>
    </source>
</reference>
<dbReference type="Gene3D" id="1.10.443.10">
    <property type="entry name" value="Intergrase catalytic core"/>
    <property type="match status" value="1"/>
</dbReference>
<dbReference type="CDD" id="cd00801">
    <property type="entry name" value="INT_P4_C"/>
    <property type="match status" value="1"/>
</dbReference>
<evidence type="ECO:0000313" key="10">
    <source>
        <dbReference type="Proteomes" id="UP000002222"/>
    </source>
</evidence>
<evidence type="ECO:0000313" key="9">
    <source>
        <dbReference type="EMBL" id="ACZ11790.1"/>
    </source>
</evidence>
<dbReference type="GO" id="GO:0015074">
    <property type="term" value="P:DNA integration"/>
    <property type="evidence" value="ECO:0007669"/>
    <property type="project" value="UniProtKB-KW"/>
</dbReference>
<dbReference type="InterPro" id="IPR011010">
    <property type="entry name" value="DNA_brk_join_enz"/>
</dbReference>
<evidence type="ECO:0000256" key="4">
    <source>
        <dbReference type="ARBA" id="ARBA00023172"/>
    </source>
</evidence>
<dbReference type="InterPro" id="IPR044068">
    <property type="entry name" value="CB"/>
</dbReference>
<feature type="domain" description="Tyr recombinase" evidence="7">
    <location>
        <begin position="221"/>
        <end position="405"/>
    </location>
</feature>
<evidence type="ECO:0000256" key="5">
    <source>
        <dbReference type="PROSITE-ProRule" id="PRU01248"/>
    </source>
</evidence>
<evidence type="ECO:0000259" key="7">
    <source>
        <dbReference type="PROSITE" id="PS51898"/>
    </source>
</evidence>
<dbReference type="Gene3D" id="1.10.150.130">
    <property type="match status" value="1"/>
</dbReference>
<name>D1B120_SULD5</name>
<dbReference type="EMBL" id="CP001816">
    <property type="protein sequence ID" value="ACZ11790.1"/>
    <property type="molecule type" value="Genomic_DNA"/>
</dbReference>
<dbReference type="InterPro" id="IPR002104">
    <property type="entry name" value="Integrase_catalytic"/>
</dbReference>
<proteinExistence type="inferred from homology"/>
<dbReference type="Pfam" id="PF22022">
    <property type="entry name" value="Phage_int_M"/>
    <property type="match status" value="1"/>
</dbReference>
<dbReference type="GO" id="GO:0003677">
    <property type="term" value="F:DNA binding"/>
    <property type="evidence" value="ECO:0007669"/>
    <property type="project" value="UniProtKB-UniRule"/>
</dbReference>
<accession>D1B120</accession>
<dbReference type="Pfam" id="PF13356">
    <property type="entry name" value="Arm-DNA-bind_3"/>
    <property type="match status" value="1"/>
</dbReference>
<feature type="region of interest" description="Disordered" evidence="6">
    <location>
        <begin position="89"/>
        <end position="112"/>
    </location>
</feature>
<dbReference type="eggNOG" id="COG0582">
    <property type="taxonomic scope" value="Bacteria"/>
</dbReference>
<organism evidence="9 10">
    <name type="scientific">Sulfurospirillum deleyianum (strain ATCC 51133 / DSM 6946 / 5175)</name>
    <dbReference type="NCBI Taxonomy" id="525898"/>
    <lineage>
        <taxon>Bacteria</taxon>
        <taxon>Pseudomonadati</taxon>
        <taxon>Campylobacterota</taxon>
        <taxon>Epsilonproteobacteria</taxon>
        <taxon>Campylobacterales</taxon>
        <taxon>Sulfurospirillaceae</taxon>
        <taxon>Sulfurospirillum</taxon>
    </lineage>
</organism>
<feature type="domain" description="Core-binding (CB)" evidence="8">
    <location>
        <begin position="114"/>
        <end position="195"/>
    </location>
</feature>
<dbReference type="AlphaFoldDB" id="D1B120"/>
<dbReference type="Gene3D" id="3.30.160.390">
    <property type="entry name" value="Integrase, DNA-binding domain"/>
    <property type="match status" value="1"/>
</dbReference>
<dbReference type="InterPro" id="IPR050808">
    <property type="entry name" value="Phage_Integrase"/>
</dbReference>
<dbReference type="Proteomes" id="UP000002222">
    <property type="component" value="Chromosome"/>
</dbReference>
<dbReference type="InterPro" id="IPR010998">
    <property type="entry name" value="Integrase_recombinase_N"/>
</dbReference>
<protein>
    <submittedName>
        <fullName evidence="9">Integrase family protein</fullName>
    </submittedName>
</protein>
<sequence length="419" mass="49079">MPKKVLPLTDTELKKSKIQEKTYRLTDGAGLYLLVEPNGSKGWRLDYTRPNGGRNTISLGTYPTITLCEAREKRDELKKQIKKGVDPSLERKGVKELQREEKEADHAEEERKQNTFEKVARDFFESITIELVPKYHSSKLARLENHIFPYMGNIPIDQVSRLMIIEHLERLKAANKIETARRILNIIEQVYRYAVTHELAPHNIIADIDKRYVIGKKEVRHFPTITDPVEIGKLVRMIDEYPGDISTKYALKLAILTAQRPYNIRFAEWNEFDLERDVWQISAEKMKMKRPHIIPIILQIKTILRELEPFTKNRSQYLFPALTSNVRPISENTMNQALRRLGYTKEEIVSHGFRAMFSTIANEHIPEHGFHSDIIERHLAHSEQNKTKGAYNRAEYLNERRGLIEWWANFLDKVRMNKP</sequence>
<dbReference type="RefSeq" id="WP_012856556.1">
    <property type="nucleotide sequence ID" value="NC_013512.1"/>
</dbReference>
<gene>
    <name evidence="9" type="ordered locus">Sdel_0757</name>
</gene>
<keyword evidence="2" id="KW-0229">DNA integration</keyword>
<evidence type="ECO:0000256" key="1">
    <source>
        <dbReference type="ARBA" id="ARBA00008857"/>
    </source>
</evidence>
<dbReference type="InterPro" id="IPR038488">
    <property type="entry name" value="Integrase_DNA-bd_sf"/>
</dbReference>
<keyword evidence="4" id="KW-0233">DNA recombination</keyword>
<dbReference type="InterPro" id="IPR025166">
    <property type="entry name" value="Integrase_DNA_bind_dom"/>
</dbReference>
<evidence type="ECO:0000256" key="2">
    <source>
        <dbReference type="ARBA" id="ARBA00022908"/>
    </source>
</evidence>
<dbReference type="PROSITE" id="PS51900">
    <property type="entry name" value="CB"/>
    <property type="match status" value="1"/>
</dbReference>
<evidence type="ECO:0000256" key="6">
    <source>
        <dbReference type="SAM" id="MobiDB-lite"/>
    </source>
</evidence>
<evidence type="ECO:0000256" key="3">
    <source>
        <dbReference type="ARBA" id="ARBA00023125"/>
    </source>
</evidence>
<dbReference type="Pfam" id="PF00589">
    <property type="entry name" value="Phage_integrase"/>
    <property type="match status" value="1"/>
</dbReference>
<keyword evidence="3 5" id="KW-0238">DNA-binding</keyword>
<dbReference type="KEGG" id="sdl:Sdel_0757"/>
<dbReference type="OrthoDB" id="9775880at2"/>